<keyword evidence="9" id="KW-0472">Membrane</keyword>
<accession>A0A387HRV6</accession>
<evidence type="ECO:0000256" key="7">
    <source>
        <dbReference type="PROSITE-ProRule" id="PRU01232"/>
    </source>
</evidence>
<gene>
    <name evidence="12" type="primary">bag_3</name>
    <name evidence="12" type="ORF">DWB77_06069</name>
</gene>
<dbReference type="Proteomes" id="UP000271554">
    <property type="component" value="Chromosome"/>
</dbReference>
<feature type="domain" description="Chaplin" evidence="11">
    <location>
        <begin position="98"/>
        <end position="138"/>
    </location>
</feature>
<dbReference type="OrthoDB" id="3544424at2"/>
<feature type="transmembrane region" description="Helical" evidence="9">
    <location>
        <begin position="279"/>
        <end position="298"/>
    </location>
</feature>
<keyword evidence="9" id="KW-0812">Transmembrane</keyword>
<evidence type="ECO:0000256" key="9">
    <source>
        <dbReference type="SAM" id="Phobius"/>
    </source>
</evidence>
<dbReference type="Pfam" id="PF03777">
    <property type="entry name" value="ChpA-C"/>
    <property type="match status" value="2"/>
</dbReference>
<dbReference type="AlphaFoldDB" id="A0A387HRV6"/>
<evidence type="ECO:0000256" key="10">
    <source>
        <dbReference type="SAM" id="SignalP"/>
    </source>
</evidence>
<dbReference type="PANTHER" id="PTHR10068">
    <property type="entry name" value="BONE MARROW PROTEOGLYCAN"/>
    <property type="match status" value="1"/>
</dbReference>
<protein>
    <submittedName>
        <fullName evidence="12">IgA FC receptor</fullName>
    </submittedName>
</protein>
<keyword evidence="9" id="KW-1133">Transmembrane helix</keyword>
<dbReference type="RefSeq" id="WP_120724902.1">
    <property type="nucleotide sequence ID" value="NZ_CP032698.1"/>
</dbReference>
<keyword evidence="5" id="KW-0130">Cell adhesion</keyword>
<feature type="chain" id="PRO_5017271432" evidence="10">
    <location>
        <begin position="29"/>
        <end position="305"/>
    </location>
</feature>
<feature type="domain" description="Chaplin" evidence="11">
    <location>
        <begin position="39"/>
        <end position="79"/>
    </location>
</feature>
<feature type="region of interest" description="Disordered" evidence="8">
    <location>
        <begin position="136"/>
        <end position="261"/>
    </location>
</feature>
<evidence type="ECO:0000256" key="3">
    <source>
        <dbReference type="ARBA" id="ARBA00022525"/>
    </source>
</evidence>
<comment type="subcellular location">
    <subcellularLocation>
        <location evidence="1">Secreted</location>
        <location evidence="1">Cell wall</location>
    </subcellularLocation>
</comment>
<dbReference type="EMBL" id="CP032698">
    <property type="protein sequence ID" value="AYG83867.1"/>
    <property type="molecule type" value="Genomic_DNA"/>
</dbReference>
<feature type="signal peptide" evidence="10">
    <location>
        <begin position="1"/>
        <end position="28"/>
    </location>
</feature>
<reference evidence="12 13" key="1">
    <citation type="submission" date="2018-10" db="EMBL/GenBank/DDBJ databases">
        <title>Relationship between Morphology and Antimicrobial Activity in Streptomyces.</title>
        <authorList>
            <person name="Kang H.J."/>
            <person name="Kim S.B."/>
        </authorList>
    </citation>
    <scope>NUCLEOTIDE SEQUENCE [LARGE SCALE GENOMIC DNA]</scope>
    <source>
        <strain evidence="12 13">BH38</strain>
    </source>
</reference>
<dbReference type="InterPro" id="IPR005528">
    <property type="entry name" value="ChpA-H"/>
</dbReference>
<keyword evidence="2" id="KW-0134">Cell wall</keyword>
<evidence type="ECO:0000256" key="6">
    <source>
        <dbReference type="ARBA" id="ARBA00023087"/>
    </source>
</evidence>
<evidence type="ECO:0000256" key="8">
    <source>
        <dbReference type="SAM" id="MobiDB-lite"/>
    </source>
</evidence>
<dbReference type="PROSITE" id="PS51884">
    <property type="entry name" value="CHAPLIN"/>
    <property type="match status" value="2"/>
</dbReference>
<evidence type="ECO:0000256" key="5">
    <source>
        <dbReference type="ARBA" id="ARBA00022889"/>
    </source>
</evidence>
<feature type="compositionally biased region" description="Low complexity" evidence="8">
    <location>
        <begin position="211"/>
        <end position="233"/>
    </location>
</feature>
<feature type="compositionally biased region" description="Basic residues" evidence="8">
    <location>
        <begin position="174"/>
        <end position="186"/>
    </location>
</feature>
<dbReference type="GO" id="GO:0007155">
    <property type="term" value="P:cell adhesion"/>
    <property type="evidence" value="ECO:0007669"/>
    <property type="project" value="UniProtKB-KW"/>
</dbReference>
<dbReference type="PANTHER" id="PTHR10068:SF14">
    <property type="entry name" value="CELL WALL ADHESIN EAP1"/>
    <property type="match status" value="1"/>
</dbReference>
<dbReference type="KEGG" id="shun:DWB77_06069"/>
<feature type="compositionally biased region" description="Low complexity" evidence="8">
    <location>
        <begin position="248"/>
        <end position="261"/>
    </location>
</feature>
<keyword evidence="13" id="KW-1185">Reference proteome</keyword>
<keyword evidence="4 10" id="KW-0732">Signal</keyword>
<sequence length="305" mass="30125">MRQVTRKGLITMAAASGVIAMGSGAAHADSAAGGGASNSPGVLSGNAVQVPVHVPVNACGNTVNVVGALNPAFADHCANQGGGHRSGGAAARGHASQSPGVGSGNHIQAPIDVPLNLCGNGVNVVGVGNPVFGNDCVNDESGHPGHPQHPGHPAHPGHPQHPGRPGQHQPQHPGKPHHPGTPHHPGHPGQHQPPCNPGQPGHPGQPEHPGHPGQHQPQHPGQHQPQYPGVPQHPVSPVAHQPGKHARPTAPAQGGAPVAPAVTAPHAPAAALATTGSDGMGFAVPAAAGLLLGGAVLYRRGRAAQ</sequence>
<evidence type="ECO:0000313" key="12">
    <source>
        <dbReference type="EMBL" id="AYG83867.1"/>
    </source>
</evidence>
<proteinExistence type="predicted"/>
<keyword evidence="3" id="KW-0964">Secreted</keyword>
<evidence type="ECO:0000313" key="13">
    <source>
        <dbReference type="Proteomes" id="UP000271554"/>
    </source>
</evidence>
<feature type="region of interest" description="Disordered" evidence="8">
    <location>
        <begin position="82"/>
        <end position="107"/>
    </location>
</feature>
<keyword evidence="12" id="KW-0675">Receptor</keyword>
<evidence type="ECO:0000256" key="1">
    <source>
        <dbReference type="ARBA" id="ARBA00004191"/>
    </source>
</evidence>
<feature type="compositionally biased region" description="Low complexity" evidence="8">
    <location>
        <begin position="187"/>
        <end position="204"/>
    </location>
</feature>
<name>A0A387HRV6_9ACTN</name>
<feature type="compositionally biased region" description="Low complexity" evidence="8">
    <location>
        <begin position="87"/>
        <end position="96"/>
    </location>
</feature>
<organism evidence="12 13">
    <name type="scientific">Streptomyces hundungensis</name>
    <dbReference type="NCBI Taxonomy" id="1077946"/>
    <lineage>
        <taxon>Bacteria</taxon>
        <taxon>Bacillati</taxon>
        <taxon>Actinomycetota</taxon>
        <taxon>Actinomycetes</taxon>
        <taxon>Kitasatosporales</taxon>
        <taxon>Streptomycetaceae</taxon>
        <taxon>Streptomyces</taxon>
    </lineage>
</organism>
<evidence type="ECO:0000256" key="2">
    <source>
        <dbReference type="ARBA" id="ARBA00022512"/>
    </source>
</evidence>
<evidence type="ECO:0000259" key="11">
    <source>
        <dbReference type="PROSITE" id="PS51884"/>
    </source>
</evidence>
<feature type="compositionally biased region" description="Low complexity" evidence="8">
    <location>
        <begin position="163"/>
        <end position="172"/>
    </location>
</feature>
<evidence type="ECO:0000256" key="4">
    <source>
        <dbReference type="ARBA" id="ARBA00022729"/>
    </source>
</evidence>
<keyword evidence="6 7" id="KW-0034">Amyloid</keyword>